<dbReference type="GO" id="GO:0008168">
    <property type="term" value="F:methyltransferase activity"/>
    <property type="evidence" value="ECO:0007669"/>
    <property type="project" value="UniProtKB-KW"/>
</dbReference>
<keyword evidence="2" id="KW-1185">Reference proteome</keyword>
<dbReference type="InterPro" id="IPR019410">
    <property type="entry name" value="Methyltransf_16"/>
</dbReference>
<keyword evidence="1" id="KW-0808">Transferase</keyword>
<reference evidence="1 2" key="1">
    <citation type="journal article" date="2015" name="Int. J. Syst. Evol. Microbiol.">
        <title>Flavisolibacter ginsenosidimutans sp. nov., with ginsenoside-converting activity isolated from soil used for cultivating ginseng.</title>
        <authorList>
            <person name="Zhao Y."/>
            <person name="Liu Q."/>
            <person name="Kang M.S."/>
            <person name="Jin F."/>
            <person name="Yu H."/>
            <person name="Im W.T."/>
        </authorList>
    </citation>
    <scope>NUCLEOTIDE SEQUENCE [LARGE SCALE GENOMIC DNA]</scope>
    <source>
        <strain evidence="1 2">Gsoil 636</strain>
    </source>
</reference>
<gene>
    <name evidence="1" type="ORF">FSB75_16900</name>
</gene>
<dbReference type="SUPFAM" id="SSF53335">
    <property type="entry name" value="S-adenosyl-L-methionine-dependent methyltransferases"/>
    <property type="match status" value="1"/>
</dbReference>
<dbReference type="Pfam" id="PF10294">
    <property type="entry name" value="Methyltransf_16"/>
    <property type="match status" value="1"/>
</dbReference>
<dbReference type="EMBL" id="CP042433">
    <property type="protein sequence ID" value="QEC57507.1"/>
    <property type="molecule type" value="Genomic_DNA"/>
</dbReference>
<dbReference type="InterPro" id="IPR029063">
    <property type="entry name" value="SAM-dependent_MTases_sf"/>
</dbReference>
<dbReference type="RefSeq" id="WP_146789906.1">
    <property type="nucleotide sequence ID" value="NZ_BAABIO010000003.1"/>
</dbReference>
<evidence type="ECO:0000313" key="2">
    <source>
        <dbReference type="Proteomes" id="UP000321204"/>
    </source>
</evidence>
<accession>A0A5B8ULF9</accession>
<dbReference type="AlphaFoldDB" id="A0A5B8ULF9"/>
<dbReference type="CDD" id="cd02440">
    <property type="entry name" value="AdoMet_MTases"/>
    <property type="match status" value="1"/>
</dbReference>
<dbReference type="Gene3D" id="3.40.50.150">
    <property type="entry name" value="Vaccinia Virus protein VP39"/>
    <property type="match status" value="1"/>
</dbReference>
<dbReference type="PANTHER" id="PTHR14614">
    <property type="entry name" value="HEPATOCELLULAR CARCINOMA-ASSOCIATED ANTIGEN"/>
    <property type="match status" value="1"/>
</dbReference>
<proteinExistence type="predicted"/>
<dbReference type="GO" id="GO:0032259">
    <property type="term" value="P:methylation"/>
    <property type="evidence" value="ECO:0007669"/>
    <property type="project" value="UniProtKB-KW"/>
</dbReference>
<dbReference type="OrthoDB" id="9784229at2"/>
<protein>
    <submittedName>
        <fullName evidence="1">Methyltransferase domain-containing protein</fullName>
    </submittedName>
</protein>
<dbReference type="Proteomes" id="UP000321204">
    <property type="component" value="Chromosome"/>
</dbReference>
<keyword evidence="1" id="KW-0489">Methyltransferase</keyword>
<organism evidence="1 2">
    <name type="scientific">Flavisolibacter ginsenosidimutans</name>
    <dbReference type="NCBI Taxonomy" id="661481"/>
    <lineage>
        <taxon>Bacteria</taxon>
        <taxon>Pseudomonadati</taxon>
        <taxon>Bacteroidota</taxon>
        <taxon>Chitinophagia</taxon>
        <taxon>Chitinophagales</taxon>
        <taxon>Chitinophagaceae</taxon>
        <taxon>Flavisolibacter</taxon>
    </lineage>
</organism>
<sequence length="166" mass="18381">MWPAAVALSEFIEHHPQYVANKRVVEVGAGLGLPSLVAAPSAAHVLCTDFSEEAVSIVAKSALHHRLKNFEAAVLDWNNLPQNIRADVLLLSDVNYEPGAFAALKKTMNRFLHNGTIILLSTPQRLMAKPFIEHVLHNCVQKEEHTVEQFGDSVAITVMVLKKKER</sequence>
<dbReference type="KEGG" id="fgg:FSB75_16900"/>
<evidence type="ECO:0000313" key="1">
    <source>
        <dbReference type="EMBL" id="QEC57507.1"/>
    </source>
</evidence>
<name>A0A5B8ULF9_9BACT</name>